<evidence type="ECO:0000313" key="2">
    <source>
        <dbReference type="EMBL" id="KAL2070579.1"/>
    </source>
</evidence>
<dbReference type="PANTHER" id="PTHR30538:SF0">
    <property type="entry name" value="L-LYSINE 2,3-AMINOMUTASE AQ_1632-RELATED"/>
    <property type="match status" value="1"/>
</dbReference>
<evidence type="ECO:0000256" key="1">
    <source>
        <dbReference type="ARBA" id="ARBA00022485"/>
    </source>
</evidence>
<evidence type="ECO:0000313" key="3">
    <source>
        <dbReference type="Proteomes" id="UP001595075"/>
    </source>
</evidence>
<dbReference type="Gene3D" id="3.20.20.70">
    <property type="entry name" value="Aldolase class I"/>
    <property type="match status" value="1"/>
</dbReference>
<dbReference type="InterPro" id="IPR058240">
    <property type="entry name" value="rSAM_sf"/>
</dbReference>
<keyword evidence="1" id="KW-0408">Iron</keyword>
<dbReference type="InterPro" id="IPR003739">
    <property type="entry name" value="Lys_aminomutase/Glu_NH3_mut"/>
</dbReference>
<dbReference type="Proteomes" id="UP001595075">
    <property type="component" value="Unassembled WGS sequence"/>
</dbReference>
<keyword evidence="1" id="KW-0411">Iron-sulfur</keyword>
<keyword evidence="1" id="KW-0004">4Fe-4S</keyword>
<proteinExistence type="predicted"/>
<dbReference type="InterPro" id="IPR013785">
    <property type="entry name" value="Aldolase_TIM"/>
</dbReference>
<accession>A0ABR4CND5</accession>
<evidence type="ECO:0008006" key="4">
    <source>
        <dbReference type="Google" id="ProtNLM"/>
    </source>
</evidence>
<dbReference type="PANTHER" id="PTHR30538">
    <property type="entry name" value="LYSINE 2,3-AMINOMUTASE-RELATED"/>
    <property type="match status" value="1"/>
</dbReference>
<protein>
    <recommendedName>
        <fullName evidence="4">Lysine 2,3-aminomutase</fullName>
    </recommendedName>
</protein>
<keyword evidence="3" id="KW-1185">Reference proteome</keyword>
<dbReference type="EMBL" id="JAZHXI010000006">
    <property type="protein sequence ID" value="KAL2070579.1"/>
    <property type="molecule type" value="Genomic_DNA"/>
</dbReference>
<dbReference type="SUPFAM" id="SSF102114">
    <property type="entry name" value="Radical SAM enzymes"/>
    <property type="match status" value="1"/>
</dbReference>
<name>A0ABR4CND5_9HELO</name>
<sequence>MAYIRSPQLLRSRNFLCHIARPFTSATNLHGPVGLEGDSVRGIGNPQPFPLPQAGIYSPIPHVRPLLPPVISKQQTQSPDPAGNDATTVLAQSHEHFQSAVQAEAVTTPAYHMGSKFERVPYWQKIGRWKDVSEEQFLSYRWNTAKDVQGKIKLYDFLEEMLPEKIPAKGQKDPNVNREDFIKDVMDGIAMAPMSIRLTPHILASVDWSNPINDPLSKQFIPKKSTFQPDHPKLTLDSLHEQEDSPSSSHCPLYCRYCTRSYAVGADTETVSKASLKPKRARWNTMLEHIANTSTIQDVVISGGDSYSLAPEHLRMIGDRLMDIEHVRRFRVATKGLCVSPSRTLDPNDGWTDELIRLSNIGRQRGKHVALHTHFNHPNEFSWVSREAAQKLFQNSVVVRNQSVLLKGVNDDAETMGDLIRELGDNNIIPVSSPNTSPILLPVQPNWQQYYLYAGDMVKGVEDLRTPLQTILDLECQLRGSIAGFLMPQFVVDLPGGGGKRLASSYRSYDRTTGVSTFVAPAVKGAGKVDKVYEYYDPLGSSSQVDAANLEGVVLDGGA</sequence>
<organism evidence="2 3">
    <name type="scientific">Oculimacula yallundae</name>
    <dbReference type="NCBI Taxonomy" id="86028"/>
    <lineage>
        <taxon>Eukaryota</taxon>
        <taxon>Fungi</taxon>
        <taxon>Dikarya</taxon>
        <taxon>Ascomycota</taxon>
        <taxon>Pezizomycotina</taxon>
        <taxon>Leotiomycetes</taxon>
        <taxon>Helotiales</taxon>
        <taxon>Ploettnerulaceae</taxon>
        <taxon>Oculimacula</taxon>
    </lineage>
</organism>
<keyword evidence="1" id="KW-0479">Metal-binding</keyword>
<comment type="caution">
    <text evidence="2">The sequence shown here is derived from an EMBL/GenBank/DDBJ whole genome shotgun (WGS) entry which is preliminary data.</text>
</comment>
<gene>
    <name evidence="2" type="ORF">VTL71DRAFT_13605</name>
</gene>
<reference evidence="2 3" key="1">
    <citation type="journal article" date="2024" name="Commun. Biol.">
        <title>Comparative genomic analysis of thermophilic fungi reveals convergent evolutionary adaptations and gene losses.</title>
        <authorList>
            <person name="Steindorff A.S."/>
            <person name="Aguilar-Pontes M.V."/>
            <person name="Robinson A.J."/>
            <person name="Andreopoulos B."/>
            <person name="LaButti K."/>
            <person name="Kuo A."/>
            <person name="Mondo S."/>
            <person name="Riley R."/>
            <person name="Otillar R."/>
            <person name="Haridas S."/>
            <person name="Lipzen A."/>
            <person name="Grimwood J."/>
            <person name="Schmutz J."/>
            <person name="Clum A."/>
            <person name="Reid I.D."/>
            <person name="Moisan M.C."/>
            <person name="Butler G."/>
            <person name="Nguyen T.T.M."/>
            <person name="Dewar K."/>
            <person name="Conant G."/>
            <person name="Drula E."/>
            <person name="Henrissat B."/>
            <person name="Hansel C."/>
            <person name="Singer S."/>
            <person name="Hutchinson M.I."/>
            <person name="de Vries R.P."/>
            <person name="Natvig D.O."/>
            <person name="Powell A.J."/>
            <person name="Tsang A."/>
            <person name="Grigoriev I.V."/>
        </authorList>
    </citation>
    <scope>NUCLEOTIDE SEQUENCE [LARGE SCALE GENOMIC DNA]</scope>
    <source>
        <strain evidence="2 3">CBS 494.80</strain>
    </source>
</reference>